<dbReference type="InterPro" id="IPR013857">
    <property type="entry name" value="NADH-UbQ_OxRdtase-assoc_prot30"/>
</dbReference>
<comment type="similarity">
    <text evidence="2">Belongs to the CIA30 family.</text>
</comment>
<dbReference type="PANTHER" id="PTHR13194:SF18">
    <property type="entry name" value="COMPLEX I INTERMEDIATE-ASSOCIATED PROTEIN 30, MITOCHONDRIAL"/>
    <property type="match status" value="1"/>
</dbReference>
<feature type="domain" description="NADH:ubiquinone oxidoreductase intermediate-associated protein 30" evidence="6">
    <location>
        <begin position="65"/>
        <end position="269"/>
    </location>
</feature>
<dbReference type="SUPFAM" id="SSF49785">
    <property type="entry name" value="Galactose-binding domain-like"/>
    <property type="match status" value="1"/>
</dbReference>
<evidence type="ECO:0000256" key="3">
    <source>
        <dbReference type="ARBA" id="ARBA00023128"/>
    </source>
</evidence>
<protein>
    <recommendedName>
        <fullName evidence="6">NADH:ubiquinone oxidoreductase intermediate-associated protein 30 domain-containing protein</fullName>
    </recommendedName>
</protein>
<evidence type="ECO:0000256" key="2">
    <source>
        <dbReference type="ARBA" id="ARBA00007884"/>
    </source>
</evidence>
<evidence type="ECO:0000256" key="1">
    <source>
        <dbReference type="ARBA" id="ARBA00004173"/>
    </source>
</evidence>
<dbReference type="Pfam" id="PF08547">
    <property type="entry name" value="CIA30"/>
    <property type="match status" value="1"/>
</dbReference>
<keyword evidence="4" id="KW-0143">Chaperone</keyword>
<dbReference type="GO" id="GO:0032981">
    <property type="term" value="P:mitochondrial respiratory chain complex I assembly"/>
    <property type="evidence" value="ECO:0007669"/>
    <property type="project" value="TreeGrafter"/>
</dbReference>
<keyword evidence="3" id="KW-0496">Mitochondrion</keyword>
<evidence type="ECO:0000256" key="5">
    <source>
        <dbReference type="SAM" id="MobiDB-lite"/>
    </source>
</evidence>
<sequence length="293" mass="32722">MIFRKIFPTEGGGALRRWIKIREDLLKKTFDTDHMLKGPIPLFDFARQDDAADAMAASYGSLKGGWRLSDDEVIGGFSRGKMTLLRNSNDYMRHMRGEPLEDTTDVASKEEKKEGEGNNDDVAFIPFVRWEGTIDTTIGENSNVARSGFCAIRSPIFSGGAPLKNKYNALEITCRTDGRAYAFNLNVETYFPDDLYRGYIESPATHKDASTICPQTGGDFETLVLPFTDFVLTAAGREREVQRILDGNIVIEHLGLTLADGIDGDFQFDLARIRAINFYDGQILGEDDEDAPY</sequence>
<dbReference type="InterPro" id="IPR039131">
    <property type="entry name" value="NDUFAF1"/>
</dbReference>
<reference evidence="7" key="1">
    <citation type="submission" date="2021-01" db="EMBL/GenBank/DDBJ databases">
        <authorList>
            <person name="Corre E."/>
            <person name="Pelletier E."/>
            <person name="Niang G."/>
            <person name="Scheremetjew M."/>
            <person name="Finn R."/>
            <person name="Kale V."/>
            <person name="Holt S."/>
            <person name="Cochrane G."/>
            <person name="Meng A."/>
            <person name="Brown T."/>
            <person name="Cohen L."/>
        </authorList>
    </citation>
    <scope>NUCLEOTIDE SEQUENCE</scope>
    <source>
        <strain evidence="7">Pop2</strain>
    </source>
</reference>
<accession>A0A6U3TW28</accession>
<dbReference type="GO" id="GO:0006120">
    <property type="term" value="P:mitochondrial electron transport, NADH to ubiquinone"/>
    <property type="evidence" value="ECO:0007669"/>
    <property type="project" value="TreeGrafter"/>
</dbReference>
<evidence type="ECO:0000259" key="6">
    <source>
        <dbReference type="Pfam" id="PF08547"/>
    </source>
</evidence>
<dbReference type="GO" id="GO:0005739">
    <property type="term" value="C:mitochondrion"/>
    <property type="evidence" value="ECO:0007669"/>
    <property type="project" value="UniProtKB-SubCell"/>
</dbReference>
<dbReference type="AlphaFoldDB" id="A0A6U3TW28"/>
<organism evidence="7">
    <name type="scientific">Ditylum brightwellii</name>
    <dbReference type="NCBI Taxonomy" id="49249"/>
    <lineage>
        <taxon>Eukaryota</taxon>
        <taxon>Sar</taxon>
        <taxon>Stramenopiles</taxon>
        <taxon>Ochrophyta</taxon>
        <taxon>Bacillariophyta</taxon>
        <taxon>Mediophyceae</taxon>
        <taxon>Lithodesmiophycidae</taxon>
        <taxon>Lithodesmiales</taxon>
        <taxon>Lithodesmiaceae</taxon>
        <taxon>Ditylum</taxon>
    </lineage>
</organism>
<evidence type="ECO:0000313" key="7">
    <source>
        <dbReference type="EMBL" id="CAD9333412.1"/>
    </source>
</evidence>
<dbReference type="EMBL" id="HBGN01020075">
    <property type="protein sequence ID" value="CAD9333412.1"/>
    <property type="molecule type" value="Transcribed_RNA"/>
</dbReference>
<dbReference type="GO" id="GO:0051082">
    <property type="term" value="F:unfolded protein binding"/>
    <property type="evidence" value="ECO:0007669"/>
    <property type="project" value="TreeGrafter"/>
</dbReference>
<evidence type="ECO:0000256" key="4">
    <source>
        <dbReference type="ARBA" id="ARBA00023186"/>
    </source>
</evidence>
<dbReference type="PANTHER" id="PTHR13194">
    <property type="entry name" value="COMPLEX I INTERMEDIATE-ASSOCIATED PROTEIN 30"/>
    <property type="match status" value="1"/>
</dbReference>
<feature type="region of interest" description="Disordered" evidence="5">
    <location>
        <begin position="95"/>
        <end position="117"/>
    </location>
</feature>
<comment type="subcellular location">
    <subcellularLocation>
        <location evidence="1">Mitochondrion</location>
    </subcellularLocation>
</comment>
<gene>
    <name evidence="7" type="ORF">DBRI1063_LOCUS12794</name>
</gene>
<feature type="compositionally biased region" description="Basic and acidic residues" evidence="5">
    <location>
        <begin position="107"/>
        <end position="116"/>
    </location>
</feature>
<dbReference type="InterPro" id="IPR008979">
    <property type="entry name" value="Galactose-bd-like_sf"/>
</dbReference>
<name>A0A6U3TW28_9STRA</name>
<proteinExistence type="inferred from homology"/>